<accession>A0A834XHJ1</accession>
<keyword evidence="2" id="KW-1185">Reference proteome</keyword>
<name>A0A834XHJ1_9FABA</name>
<reference evidence="1" key="1">
    <citation type="submission" date="2020-09" db="EMBL/GenBank/DDBJ databases">
        <title>Genome-Enabled Discovery of Anthraquinone Biosynthesis in Senna tora.</title>
        <authorList>
            <person name="Kang S.-H."/>
            <person name="Pandey R.P."/>
            <person name="Lee C.-M."/>
            <person name="Sim J.-S."/>
            <person name="Jeong J.-T."/>
            <person name="Choi B.-S."/>
            <person name="Jung M."/>
            <person name="Ginzburg D."/>
            <person name="Zhao K."/>
            <person name="Won S.Y."/>
            <person name="Oh T.-J."/>
            <person name="Yu Y."/>
            <person name="Kim N.-H."/>
            <person name="Lee O.R."/>
            <person name="Lee T.-H."/>
            <person name="Bashyal P."/>
            <person name="Kim T.-S."/>
            <person name="Lee W.-H."/>
            <person name="Kawkins C."/>
            <person name="Kim C.-K."/>
            <person name="Kim J.S."/>
            <person name="Ahn B.O."/>
            <person name="Rhee S.Y."/>
            <person name="Sohng J.K."/>
        </authorList>
    </citation>
    <scope>NUCLEOTIDE SEQUENCE</scope>
    <source>
        <tissue evidence="1">Leaf</tissue>
    </source>
</reference>
<proteinExistence type="predicted"/>
<comment type="caution">
    <text evidence="1">The sequence shown here is derived from an EMBL/GenBank/DDBJ whole genome shotgun (WGS) entry which is preliminary data.</text>
</comment>
<evidence type="ECO:0000313" key="2">
    <source>
        <dbReference type="Proteomes" id="UP000634136"/>
    </source>
</evidence>
<dbReference type="Proteomes" id="UP000634136">
    <property type="component" value="Unassembled WGS sequence"/>
</dbReference>
<organism evidence="1 2">
    <name type="scientific">Senna tora</name>
    <dbReference type="NCBI Taxonomy" id="362788"/>
    <lineage>
        <taxon>Eukaryota</taxon>
        <taxon>Viridiplantae</taxon>
        <taxon>Streptophyta</taxon>
        <taxon>Embryophyta</taxon>
        <taxon>Tracheophyta</taxon>
        <taxon>Spermatophyta</taxon>
        <taxon>Magnoliopsida</taxon>
        <taxon>eudicotyledons</taxon>
        <taxon>Gunneridae</taxon>
        <taxon>Pentapetalae</taxon>
        <taxon>rosids</taxon>
        <taxon>fabids</taxon>
        <taxon>Fabales</taxon>
        <taxon>Fabaceae</taxon>
        <taxon>Caesalpinioideae</taxon>
        <taxon>Cassia clade</taxon>
        <taxon>Senna</taxon>
    </lineage>
</organism>
<sequence>MLGIYCEARVKLKKQNANDSERYVKRTRDANLEMKKKERAAKWRQRGKNEGSERIVVFVREKK</sequence>
<gene>
    <name evidence="1" type="ORF">G2W53_002107</name>
</gene>
<dbReference type="AlphaFoldDB" id="A0A834XHJ1"/>
<dbReference type="EMBL" id="JAAIUW010000001">
    <property type="protein sequence ID" value="KAF7845202.1"/>
    <property type="molecule type" value="Genomic_DNA"/>
</dbReference>
<evidence type="ECO:0000313" key="1">
    <source>
        <dbReference type="EMBL" id="KAF7845202.1"/>
    </source>
</evidence>
<protein>
    <submittedName>
        <fullName evidence="1">Uncharacterized protein</fullName>
    </submittedName>
</protein>